<accession>R7RX37</accession>
<dbReference type="KEGG" id="shs:STEHIDRAFT_36099"/>
<evidence type="ECO:0000313" key="3">
    <source>
        <dbReference type="Proteomes" id="UP000053927"/>
    </source>
</evidence>
<evidence type="ECO:0000259" key="1">
    <source>
        <dbReference type="Pfam" id="PF05699"/>
    </source>
</evidence>
<evidence type="ECO:0000313" key="2">
    <source>
        <dbReference type="EMBL" id="EIM79378.1"/>
    </source>
</evidence>
<dbReference type="OrthoDB" id="3359487at2759"/>
<name>R7RX37_STEHR</name>
<dbReference type="Proteomes" id="UP000053927">
    <property type="component" value="Unassembled WGS sequence"/>
</dbReference>
<reference evidence="3" key="1">
    <citation type="journal article" date="2012" name="Science">
        <title>The Paleozoic origin of enzymatic lignin decomposition reconstructed from 31 fungal genomes.</title>
        <authorList>
            <person name="Floudas D."/>
            <person name="Binder M."/>
            <person name="Riley R."/>
            <person name="Barry K."/>
            <person name="Blanchette R.A."/>
            <person name="Henrissat B."/>
            <person name="Martinez A.T."/>
            <person name="Otillar R."/>
            <person name="Spatafora J.W."/>
            <person name="Yadav J.S."/>
            <person name="Aerts A."/>
            <person name="Benoit I."/>
            <person name="Boyd A."/>
            <person name="Carlson A."/>
            <person name="Copeland A."/>
            <person name="Coutinho P.M."/>
            <person name="de Vries R.P."/>
            <person name="Ferreira P."/>
            <person name="Findley K."/>
            <person name="Foster B."/>
            <person name="Gaskell J."/>
            <person name="Glotzer D."/>
            <person name="Gorecki P."/>
            <person name="Heitman J."/>
            <person name="Hesse C."/>
            <person name="Hori C."/>
            <person name="Igarashi K."/>
            <person name="Jurgens J.A."/>
            <person name="Kallen N."/>
            <person name="Kersten P."/>
            <person name="Kohler A."/>
            <person name="Kuees U."/>
            <person name="Kumar T.K.A."/>
            <person name="Kuo A."/>
            <person name="LaButti K."/>
            <person name="Larrondo L.F."/>
            <person name="Lindquist E."/>
            <person name="Ling A."/>
            <person name="Lombard V."/>
            <person name="Lucas S."/>
            <person name="Lundell T."/>
            <person name="Martin R."/>
            <person name="McLaughlin D.J."/>
            <person name="Morgenstern I."/>
            <person name="Morin E."/>
            <person name="Murat C."/>
            <person name="Nagy L.G."/>
            <person name="Nolan M."/>
            <person name="Ohm R.A."/>
            <person name="Patyshakuliyeva A."/>
            <person name="Rokas A."/>
            <person name="Ruiz-Duenas F.J."/>
            <person name="Sabat G."/>
            <person name="Salamov A."/>
            <person name="Samejima M."/>
            <person name="Schmutz J."/>
            <person name="Slot J.C."/>
            <person name="St John F."/>
            <person name="Stenlid J."/>
            <person name="Sun H."/>
            <person name="Sun S."/>
            <person name="Syed K."/>
            <person name="Tsang A."/>
            <person name="Wiebenga A."/>
            <person name="Young D."/>
            <person name="Pisabarro A."/>
            <person name="Eastwood D.C."/>
            <person name="Martin F."/>
            <person name="Cullen D."/>
            <person name="Grigoriev I.V."/>
            <person name="Hibbett D.S."/>
        </authorList>
    </citation>
    <scope>NUCLEOTIDE SEQUENCE [LARGE SCALE GENOMIC DNA]</scope>
    <source>
        <strain evidence="3">FP-91666</strain>
    </source>
</reference>
<proteinExistence type="predicted"/>
<organism evidence="2 3">
    <name type="scientific">Stereum hirsutum (strain FP-91666)</name>
    <name type="common">White-rot fungus</name>
    <dbReference type="NCBI Taxonomy" id="721885"/>
    <lineage>
        <taxon>Eukaryota</taxon>
        <taxon>Fungi</taxon>
        <taxon>Dikarya</taxon>
        <taxon>Basidiomycota</taxon>
        <taxon>Agaricomycotina</taxon>
        <taxon>Agaricomycetes</taxon>
        <taxon>Russulales</taxon>
        <taxon>Stereaceae</taxon>
        <taxon>Stereum</taxon>
    </lineage>
</organism>
<dbReference type="EMBL" id="JH687405">
    <property type="protein sequence ID" value="EIM79378.1"/>
    <property type="molecule type" value="Genomic_DNA"/>
</dbReference>
<dbReference type="RefSeq" id="XP_007311471.1">
    <property type="nucleotide sequence ID" value="XM_007311409.1"/>
</dbReference>
<keyword evidence="3" id="KW-1185">Reference proteome</keyword>
<gene>
    <name evidence="2" type="ORF">STEHIDRAFT_36099</name>
</gene>
<sequence>MVYFTHAGWDPEWIAAARKVITTLWIEHYKPDDDAANAQHSICLSQNPGSCTTSVFSANMGLNTATNALEDYLNSPLIPTDDPIGYWTSFASTPRTAPLARMCLDVLSCPAASTDLETGFSRGGLTVSKLRHSLSDQ</sequence>
<dbReference type="InterPro" id="IPR008906">
    <property type="entry name" value="HATC_C_dom"/>
</dbReference>
<dbReference type="GeneID" id="18804543"/>
<dbReference type="Pfam" id="PF05699">
    <property type="entry name" value="Dimer_Tnp_hAT"/>
    <property type="match status" value="1"/>
</dbReference>
<dbReference type="AlphaFoldDB" id="R7RX37"/>
<dbReference type="SUPFAM" id="SSF53098">
    <property type="entry name" value="Ribonuclease H-like"/>
    <property type="match status" value="1"/>
</dbReference>
<dbReference type="OMA" id="VITTLWI"/>
<dbReference type="GO" id="GO:0046983">
    <property type="term" value="F:protein dimerization activity"/>
    <property type="evidence" value="ECO:0007669"/>
    <property type="project" value="InterPro"/>
</dbReference>
<feature type="domain" description="HAT C-terminal dimerisation" evidence="1">
    <location>
        <begin position="69"/>
        <end position="135"/>
    </location>
</feature>
<protein>
    <recommendedName>
        <fullName evidence="1">HAT C-terminal dimerisation domain-containing protein</fullName>
    </recommendedName>
</protein>
<dbReference type="InterPro" id="IPR012337">
    <property type="entry name" value="RNaseH-like_sf"/>
</dbReference>
<feature type="non-terminal residue" evidence="2">
    <location>
        <position position="137"/>
    </location>
</feature>